<name>A0A451B9G1_9GAMM</name>
<evidence type="ECO:0000313" key="3">
    <source>
        <dbReference type="EMBL" id="VFK74928.1"/>
    </source>
</evidence>
<protein>
    <submittedName>
        <fullName evidence="3">Uncharacterized protein</fullName>
    </submittedName>
</protein>
<reference evidence="3" key="1">
    <citation type="submission" date="2019-02" db="EMBL/GenBank/DDBJ databases">
        <authorList>
            <person name="Gruber-Vodicka R. H."/>
            <person name="Seah K. B. B."/>
        </authorList>
    </citation>
    <scope>NUCLEOTIDE SEQUENCE</scope>
    <source>
        <strain evidence="1">BECK_BZ197</strain>
        <strain evidence="3">BECK_BZ198</strain>
        <strain evidence="2">BECK_BZ199</strain>
    </source>
</reference>
<dbReference type="EMBL" id="CAADGH010000012">
    <property type="protein sequence ID" value="VFK74928.1"/>
    <property type="molecule type" value="Genomic_DNA"/>
</dbReference>
<dbReference type="EMBL" id="CAADFO010000009">
    <property type="protein sequence ID" value="VFK24667.1"/>
    <property type="molecule type" value="Genomic_DNA"/>
</dbReference>
<dbReference type="EMBL" id="CAADFQ010000002">
    <property type="protein sequence ID" value="VFK27035.1"/>
    <property type="molecule type" value="Genomic_DNA"/>
</dbReference>
<organism evidence="3">
    <name type="scientific">Candidatus Kentrum sp. MB</name>
    <dbReference type="NCBI Taxonomy" id="2138164"/>
    <lineage>
        <taxon>Bacteria</taxon>
        <taxon>Pseudomonadati</taxon>
        <taxon>Pseudomonadota</taxon>
        <taxon>Gammaproteobacteria</taxon>
        <taxon>Candidatus Kentrum</taxon>
    </lineage>
</organism>
<evidence type="ECO:0000313" key="2">
    <source>
        <dbReference type="EMBL" id="VFK27035.1"/>
    </source>
</evidence>
<proteinExistence type="predicted"/>
<sequence>MSKWIIWTKDSEDFRRWSNEADEFFVEITSRAAPSCYSGNVGELADDWALVINGSYKSDIDDFLPSEIDWYANARLWAHLGGVTGEPQEADWERFLGEVRKLSQSVTMAFGSIREKRAFGSTINTHVLDVARQVSETLGKKESAKSGEELLNALAKAWEAAQEQLLFGFDKRILEALFPLYVDLSNDDISSLTQADREAAWRAARSNLDIVWSSEQSPEAGSHFVTSELCSLLDGPITQGASNDFLKRFQKLSERYTQHLDPTRKLDTSTPSPHEVQP</sequence>
<evidence type="ECO:0000313" key="1">
    <source>
        <dbReference type="EMBL" id="VFK24667.1"/>
    </source>
</evidence>
<accession>A0A451B9G1</accession>
<dbReference type="AlphaFoldDB" id="A0A451B9G1"/>
<gene>
    <name evidence="1" type="ORF">BECKMB1821G_GA0114241_100936</name>
    <name evidence="3" type="ORF">BECKMB1821H_GA0114242_101237</name>
    <name evidence="2" type="ORF">BECKMB1821I_GA0114274_100216</name>
</gene>